<sequence length="229" mass="25518">MFLNHRPVLVFLLFLAASPVDVVSRVLYSDSIYQDGYPVNETLRLDPLQLDLNPLHLLCPVCSIMQGVLGLVTGLVLGGGLLKHVGITVCSIGLSSTIKIPILPNALCAAIFELIFMLTKKVGGGICPLFALCPMPKQKAKPTKSSILATEEEYENQIFDIIGNKDSTNLAPQMEYIYQEFLKQLPLEEMKHIRVKDDDVRNILRNFVAALQFHLDHRKEYLAITSLNV</sequence>
<organism evidence="2 3">
    <name type="scientific">Caenorhabditis briggsae</name>
    <dbReference type="NCBI Taxonomy" id="6238"/>
    <lineage>
        <taxon>Eukaryota</taxon>
        <taxon>Metazoa</taxon>
        <taxon>Ecdysozoa</taxon>
        <taxon>Nematoda</taxon>
        <taxon>Chromadorea</taxon>
        <taxon>Rhabditida</taxon>
        <taxon>Rhabditina</taxon>
        <taxon>Rhabditomorpha</taxon>
        <taxon>Rhabditoidea</taxon>
        <taxon>Rhabditidae</taxon>
        <taxon>Peloderinae</taxon>
        <taxon>Caenorhabditis</taxon>
    </lineage>
</organism>
<dbReference type="Proteomes" id="UP000829354">
    <property type="component" value="Chromosome IV"/>
</dbReference>
<protein>
    <submittedName>
        <fullName evidence="2">Uncharacterized protein</fullName>
    </submittedName>
</protein>
<keyword evidence="3" id="KW-1185">Reference proteome</keyword>
<keyword evidence="1" id="KW-0732">Signal</keyword>
<feature type="chain" id="PRO_5042012676" evidence="1">
    <location>
        <begin position="25"/>
        <end position="229"/>
    </location>
</feature>
<accession>A0AAE9JH68</accession>
<reference evidence="2 3" key="1">
    <citation type="submission" date="2022-04" db="EMBL/GenBank/DDBJ databases">
        <title>Chromosome-level reference genomes for two strains of Caenorhabditis briggsae: an improved platform for comparative genomics.</title>
        <authorList>
            <person name="Stevens L."/>
            <person name="Andersen E."/>
        </authorList>
    </citation>
    <scope>NUCLEOTIDE SEQUENCE [LARGE SCALE GENOMIC DNA]</scope>
    <source>
        <strain evidence="2">VX34</strain>
        <tissue evidence="2">Whole-organism</tissue>
    </source>
</reference>
<dbReference type="AlphaFoldDB" id="A0AAE9JH68"/>
<dbReference type="EMBL" id="CP092623">
    <property type="protein sequence ID" value="UMM29071.1"/>
    <property type="molecule type" value="Genomic_DNA"/>
</dbReference>
<evidence type="ECO:0000256" key="1">
    <source>
        <dbReference type="SAM" id="SignalP"/>
    </source>
</evidence>
<gene>
    <name evidence="2" type="ORF">L5515_011615</name>
</gene>
<evidence type="ECO:0000313" key="2">
    <source>
        <dbReference type="EMBL" id="UMM29071.1"/>
    </source>
</evidence>
<evidence type="ECO:0000313" key="3">
    <source>
        <dbReference type="Proteomes" id="UP000829354"/>
    </source>
</evidence>
<name>A0AAE9JH68_CAEBR</name>
<proteinExistence type="predicted"/>
<feature type="signal peptide" evidence="1">
    <location>
        <begin position="1"/>
        <end position="24"/>
    </location>
</feature>